<organism evidence="3 4">
    <name type="scientific">Triticum turgidum subsp. durum</name>
    <name type="common">Durum wheat</name>
    <name type="synonym">Triticum durum</name>
    <dbReference type="NCBI Taxonomy" id="4567"/>
    <lineage>
        <taxon>Eukaryota</taxon>
        <taxon>Viridiplantae</taxon>
        <taxon>Streptophyta</taxon>
        <taxon>Embryophyta</taxon>
        <taxon>Tracheophyta</taxon>
        <taxon>Spermatophyta</taxon>
        <taxon>Magnoliopsida</taxon>
        <taxon>Liliopsida</taxon>
        <taxon>Poales</taxon>
        <taxon>Poaceae</taxon>
        <taxon>BOP clade</taxon>
        <taxon>Pooideae</taxon>
        <taxon>Triticodae</taxon>
        <taxon>Triticeae</taxon>
        <taxon>Triticinae</taxon>
        <taxon>Triticum</taxon>
    </lineage>
</organism>
<dbReference type="Pfam" id="PF04578">
    <property type="entry name" value="DUF594"/>
    <property type="match status" value="1"/>
</dbReference>
<name>A0A9R1A9I5_TRITD</name>
<protein>
    <recommendedName>
        <fullName evidence="2">DUF4220 domain-containing protein</fullName>
    </recommendedName>
</protein>
<accession>A0A9R1A9I5</accession>
<dbReference type="AlphaFoldDB" id="A0A9R1A9I5"/>
<feature type="transmembrane region" description="Helical" evidence="1">
    <location>
        <begin position="84"/>
        <end position="106"/>
    </location>
</feature>
<feature type="domain" description="DUF4220" evidence="2">
    <location>
        <begin position="93"/>
        <end position="419"/>
    </location>
</feature>
<feature type="transmembrane region" description="Helical" evidence="1">
    <location>
        <begin position="305"/>
        <end position="324"/>
    </location>
</feature>
<feature type="transmembrane region" description="Helical" evidence="1">
    <location>
        <begin position="336"/>
        <end position="363"/>
    </location>
</feature>
<feature type="transmembrane region" description="Helical" evidence="1">
    <location>
        <begin position="174"/>
        <end position="190"/>
    </location>
</feature>
<feature type="transmembrane region" description="Helical" evidence="1">
    <location>
        <begin position="52"/>
        <end position="72"/>
    </location>
</feature>
<dbReference type="Pfam" id="PF13968">
    <property type="entry name" value="DUF4220"/>
    <property type="match status" value="1"/>
</dbReference>
<evidence type="ECO:0000256" key="1">
    <source>
        <dbReference type="SAM" id="Phobius"/>
    </source>
</evidence>
<gene>
    <name evidence="3" type="ORF">TRITD_7Bv1G196940</name>
</gene>
<keyword evidence="1" id="KW-1133">Transmembrane helix</keyword>
<dbReference type="Proteomes" id="UP000324705">
    <property type="component" value="Chromosome 7B"/>
</dbReference>
<keyword evidence="1" id="KW-0472">Membrane</keyword>
<keyword evidence="1" id="KW-0812">Transmembrane</keyword>
<keyword evidence="4" id="KW-1185">Reference proteome</keyword>
<dbReference type="InterPro" id="IPR007658">
    <property type="entry name" value="DUF594"/>
</dbReference>
<dbReference type="EMBL" id="LT934124">
    <property type="protein sequence ID" value="VAI92155.1"/>
    <property type="molecule type" value="Genomic_DNA"/>
</dbReference>
<evidence type="ECO:0000313" key="4">
    <source>
        <dbReference type="Proteomes" id="UP000324705"/>
    </source>
</evidence>
<dbReference type="InterPro" id="IPR025315">
    <property type="entry name" value="DUF4220"/>
</dbReference>
<dbReference type="Gramene" id="TRITD7Bv1G196940.1">
    <property type="protein sequence ID" value="TRITD7Bv1G196940.1"/>
    <property type="gene ID" value="TRITD7Bv1G196940"/>
</dbReference>
<evidence type="ECO:0000313" key="3">
    <source>
        <dbReference type="EMBL" id="VAI92155.1"/>
    </source>
</evidence>
<evidence type="ECO:0000259" key="2">
    <source>
        <dbReference type="Pfam" id="PF13968"/>
    </source>
</evidence>
<sequence>MHRSALSQISVKSWEGLQIFHRPIDRPARRYGRSRSMAGWLDQEGLDWTNAWLSRALVLLSFSTHLIVILCAGVRRHKSSGVRWFFLCVMFPLAEKASTYALSKLFLGSTSSEQQKLIAFWAPFLLLNLGRGDNICALYLQDNELSNREAVGATLEVVASIYGAYAHLGGDTSLLPAFLFMLVLGLWKYWERVKALQKGRMDTIRSTIEEVEGDQPVTIYPSLHLEWDNKKALESAHSLLHITKGAFTDKSFTLKEVEPNVNQPSWKGISAGEWNNFSKVVEMELSLMYDIMYTKSTMVHTWMGYFIRSISPIGTTTAFVLFSLHGRDGQSRVDIIMTYILLVTTFLLDMIWLLTALGSSWAYEAVKDTKKPLLMLKVHKICRFILYLDPSRLSLSRPHIRPIGSHRRWSGIIGQFNLLLDCTGEADENSTSWKLGELVVKKLASDEYWKEYRYCYLRGLNIPEPERDKLFKRIFEKLKSPFGKNKDNKKEKETLLPLQPACPPPMAPQFHCHHQHPCYPCPNPGYPCPAPDAYYNPGYLCPDAYYNPGYTGFPCFDAYYDPVYPADYIPWILHCYPLPVPETLMTERKEGVNIRRDRALDEHLGFDPELSEVILTWHIATDIFLQCSNKDDPLPKYKEVIKALSDYMMFLWVVRPAMLPGLLLRSHYEHTRKTLVGIWESEDCKNHCPEGGCVTEKHRLASFLLEKDKGAAESSSSSSSQSHSEESLFLSDGIQYAKVLLLLHREDTEMAGILKKVKMGKQLSKRLKKLMPELWSPKWSTRKKPSEELLSLIFDAWVRLLIFASKRCSRDSHAKQLGSGGELITIVWILIEHASLLHIDNTD</sequence>
<proteinExistence type="predicted"/>
<reference evidence="3 4" key="1">
    <citation type="submission" date="2017-09" db="EMBL/GenBank/DDBJ databases">
        <authorList>
            <consortium name="International Durum Wheat Genome Sequencing Consortium (IDWGSC)"/>
            <person name="Milanesi L."/>
        </authorList>
    </citation>
    <scope>NUCLEOTIDE SEQUENCE [LARGE SCALE GENOMIC DNA]</scope>
    <source>
        <strain evidence="4">cv. Svevo</strain>
    </source>
</reference>
<dbReference type="PANTHER" id="PTHR31325">
    <property type="entry name" value="OS01G0798800 PROTEIN-RELATED"/>
    <property type="match status" value="1"/>
</dbReference>